<organism evidence="1 2">
    <name type="scientific">Colocasia esculenta</name>
    <name type="common">Wild taro</name>
    <name type="synonym">Arum esculentum</name>
    <dbReference type="NCBI Taxonomy" id="4460"/>
    <lineage>
        <taxon>Eukaryota</taxon>
        <taxon>Viridiplantae</taxon>
        <taxon>Streptophyta</taxon>
        <taxon>Embryophyta</taxon>
        <taxon>Tracheophyta</taxon>
        <taxon>Spermatophyta</taxon>
        <taxon>Magnoliopsida</taxon>
        <taxon>Liliopsida</taxon>
        <taxon>Araceae</taxon>
        <taxon>Aroideae</taxon>
        <taxon>Colocasieae</taxon>
        <taxon>Colocasia</taxon>
    </lineage>
</organism>
<dbReference type="AlphaFoldDB" id="A0A843WB48"/>
<reference evidence="1" key="1">
    <citation type="submission" date="2017-07" db="EMBL/GenBank/DDBJ databases">
        <title>Taro Niue Genome Assembly and Annotation.</title>
        <authorList>
            <person name="Atibalentja N."/>
            <person name="Keating K."/>
            <person name="Fields C.J."/>
        </authorList>
    </citation>
    <scope>NUCLEOTIDE SEQUENCE</scope>
    <source>
        <strain evidence="1">Niue_2</strain>
        <tissue evidence="1">Leaf</tissue>
    </source>
</reference>
<keyword evidence="2" id="KW-1185">Reference proteome</keyword>
<dbReference type="EMBL" id="NMUH01004123">
    <property type="protein sequence ID" value="MQM08443.1"/>
    <property type="molecule type" value="Genomic_DNA"/>
</dbReference>
<dbReference type="Proteomes" id="UP000652761">
    <property type="component" value="Unassembled WGS sequence"/>
</dbReference>
<sequence length="419" mass="46132">MHSTCRALGSMLTSALGRRRPPTSHSGHDEGLRRVPYRSAFLSKVGRTELSKLCSARGGCFCGFAGRFGVEVRSCGVTFDLLCFTLPRVVMRNQRSLMGQGKSDEHPPHEELIVVMRNQRSLMGQGKCDEHPPHEELIIEPKALTGHDVGLHCVPNHSAFLSKVGRTELNKLCSARGGCCGGFAGRFGVLEWFSVRSHREDVAWSGGDAVPCVVCMLFVKVYPCYHIRGPTEANPLEVIMIFQLVECVSALGLSLHHYGHELIKEAYSNEVLNHVLRLDIVLGVMVMVSKDASEFLHVMPLGVRVKGTPRVRVECSGVEKAPVRLYEHPELIPQCSHLLNFDYCQIGVNPIAVDVVSASTPWTPTLIPASNDVDANFSDLHALQNQKFRKQGNSPIGELSPNGLRAIMSPHAWERSLSS</sequence>
<protein>
    <submittedName>
        <fullName evidence="1">Uncharacterized protein</fullName>
    </submittedName>
</protein>
<comment type="caution">
    <text evidence="1">The sequence shown here is derived from an EMBL/GenBank/DDBJ whole genome shotgun (WGS) entry which is preliminary data.</text>
</comment>
<evidence type="ECO:0000313" key="1">
    <source>
        <dbReference type="EMBL" id="MQM08443.1"/>
    </source>
</evidence>
<proteinExistence type="predicted"/>
<accession>A0A843WB48</accession>
<evidence type="ECO:0000313" key="2">
    <source>
        <dbReference type="Proteomes" id="UP000652761"/>
    </source>
</evidence>
<gene>
    <name evidence="1" type="ORF">Taro_041301</name>
</gene>
<name>A0A843WB48_COLES</name>